<evidence type="ECO:0000313" key="5">
    <source>
        <dbReference type="Proteomes" id="UP001151760"/>
    </source>
</evidence>
<protein>
    <submittedName>
        <fullName evidence="4">Retrotransposon protein, putative, ty1-copia subclass</fullName>
    </submittedName>
</protein>
<feature type="compositionally biased region" description="Polar residues" evidence="1">
    <location>
        <begin position="730"/>
        <end position="748"/>
    </location>
</feature>
<feature type="domain" description="DUF547" evidence="2">
    <location>
        <begin position="9"/>
        <end position="101"/>
    </location>
</feature>
<gene>
    <name evidence="4" type="ORF">Tco_0802060</name>
</gene>
<feature type="region of interest" description="Disordered" evidence="1">
    <location>
        <begin position="281"/>
        <end position="301"/>
    </location>
</feature>
<evidence type="ECO:0000259" key="2">
    <source>
        <dbReference type="Pfam" id="PF04784"/>
    </source>
</evidence>
<feature type="region of interest" description="Disordered" evidence="1">
    <location>
        <begin position="723"/>
        <end position="753"/>
    </location>
</feature>
<organism evidence="4 5">
    <name type="scientific">Tanacetum coccineum</name>
    <dbReference type="NCBI Taxonomy" id="301880"/>
    <lineage>
        <taxon>Eukaryota</taxon>
        <taxon>Viridiplantae</taxon>
        <taxon>Streptophyta</taxon>
        <taxon>Embryophyta</taxon>
        <taxon>Tracheophyta</taxon>
        <taxon>Spermatophyta</taxon>
        <taxon>Magnoliopsida</taxon>
        <taxon>eudicotyledons</taxon>
        <taxon>Gunneridae</taxon>
        <taxon>Pentapetalae</taxon>
        <taxon>asterids</taxon>
        <taxon>campanulids</taxon>
        <taxon>Asterales</taxon>
        <taxon>Asteraceae</taxon>
        <taxon>Asteroideae</taxon>
        <taxon>Anthemideae</taxon>
        <taxon>Anthemidinae</taxon>
        <taxon>Tanacetum</taxon>
    </lineage>
</organism>
<dbReference type="PANTHER" id="PTHR46248">
    <property type="entry name" value="EXPRESSED PROTEIN"/>
    <property type="match status" value="1"/>
</dbReference>
<dbReference type="CDD" id="cd20335">
    <property type="entry name" value="BRcat_RBR"/>
    <property type="match status" value="1"/>
</dbReference>
<dbReference type="Pfam" id="PF04784">
    <property type="entry name" value="DUF547"/>
    <property type="match status" value="1"/>
</dbReference>
<feature type="domain" description="Retroviral polymerase SH3-like" evidence="3">
    <location>
        <begin position="351"/>
        <end position="411"/>
    </location>
</feature>
<reference evidence="4" key="1">
    <citation type="journal article" date="2022" name="Int. J. Mol. Sci.">
        <title>Draft Genome of Tanacetum Coccineum: Genomic Comparison of Closely Related Tanacetum-Family Plants.</title>
        <authorList>
            <person name="Yamashiro T."/>
            <person name="Shiraishi A."/>
            <person name="Nakayama K."/>
            <person name="Satake H."/>
        </authorList>
    </citation>
    <scope>NUCLEOTIDE SEQUENCE</scope>
</reference>
<proteinExistence type="predicted"/>
<accession>A0ABQ5A1B2</accession>
<comment type="caution">
    <text evidence="4">The sequence shown here is derived from an EMBL/GenBank/DDBJ whole genome shotgun (WGS) entry which is preliminary data.</text>
</comment>
<dbReference type="Pfam" id="PF25597">
    <property type="entry name" value="SH3_retrovirus"/>
    <property type="match status" value="1"/>
</dbReference>
<dbReference type="Proteomes" id="UP001151760">
    <property type="component" value="Unassembled WGS sequence"/>
</dbReference>
<dbReference type="InterPro" id="IPR006869">
    <property type="entry name" value="DUF547"/>
</dbReference>
<dbReference type="InterPro" id="IPR057670">
    <property type="entry name" value="SH3_retrovirus"/>
</dbReference>
<dbReference type="EMBL" id="BQNB010011781">
    <property type="protein sequence ID" value="GJS95092.1"/>
    <property type="molecule type" value="Genomic_DNA"/>
</dbReference>
<evidence type="ECO:0000256" key="1">
    <source>
        <dbReference type="SAM" id="MobiDB-lite"/>
    </source>
</evidence>
<keyword evidence="5" id="KW-1185">Reference proteome</keyword>
<reference evidence="4" key="2">
    <citation type="submission" date="2022-01" db="EMBL/GenBank/DDBJ databases">
        <authorList>
            <person name="Yamashiro T."/>
            <person name="Shiraishi A."/>
            <person name="Satake H."/>
            <person name="Nakayama K."/>
        </authorList>
    </citation>
    <scope>NUCLEOTIDE SEQUENCE</scope>
</reference>
<name>A0ABQ5A1B2_9ASTR</name>
<evidence type="ECO:0000313" key="4">
    <source>
        <dbReference type="EMBL" id="GJS95092.1"/>
    </source>
</evidence>
<evidence type="ECO:0000259" key="3">
    <source>
        <dbReference type="Pfam" id="PF25597"/>
    </source>
</evidence>
<dbReference type="PANTHER" id="PTHR46248:SF15">
    <property type="entry name" value="TERNARY COMPLEX FACTOR MIP1, LEUCINE-ZIPPER-RELATED"/>
    <property type="match status" value="1"/>
</dbReference>
<sequence length="797" mass="91367">MMYNNCIILFQHQAEIDVGGHLLNAFSIEHFILRLPFHMKYTFTKDLKNDEVTAGSVFRLEFSEPLLTFALSCGSWSSPAVRVYTGPEVENELEVAKRDYLQAAVGISATKKLLAIPKLLDWYMLDFAEDAESFLDWICLQLPSEVGRDGIWKLMELADDGVGGLDEDEEFCRLRKYSFIQLFGFEFILRSIGEMKGYFDKLESLNLVFDTEISINIILSGLPADYNQFVLSYQMNGKETSLMELHSLLQTTEQWIKKSDVPSTSAALVLTVCHNAKKRKTSHSNWKGKATQGKSDRGSNRKVEYEIGPISDPKEAVCFDCNTKWHWKCSCPEYLKDLKDGKVENGGHLGCEVFVRREAQDKLDAKSKKCLFVDYPEESFGYLFYTPKDNVVFVARRGVFLEREMISKEDSGSKIDLEEIQESVDEEPIVNTNTQQEVVTPVEPDDISLPIRRTSSRVSKPSQDPQFYNGFHIEEDKISDSTLTELNEPANYKEAMASPEAAKWKEAMKSEIQSITISIAFVIDNVETILTFENFARILKILGEGVCVYTSEWPISSIIRYSDPHPNIYPLPHEELSLIRDALFHTRTKPKYRTMKDDKTILNPFQIISTELKEVFKKWDIILSENSISLTEHKDHPNASLCYMLYCLTIRKPFNLAYYITHRMVSVTQSSDMTLPYAMLLTRLYKHVWANHPYALSNDFQLVDHVMIPLSNKRVFRLKTKGKRPHLPTLTPSDYGSSESPLTNVNQEEPNDPVDNYTLDPIPYLNQLLPIKGGESLEFKQSKGLFKCLFHYLCKKK</sequence>